<protein>
    <submittedName>
        <fullName evidence="2">Uncharacterized protein</fullName>
    </submittedName>
</protein>
<gene>
    <name evidence="2" type="ORF">PVL29_022567</name>
</gene>
<accession>A0AA39DBF9</accession>
<comment type="caution">
    <text evidence="2">The sequence shown here is derived from an EMBL/GenBank/DDBJ whole genome shotgun (WGS) entry which is preliminary data.</text>
</comment>
<dbReference type="AlphaFoldDB" id="A0AA39DBF9"/>
<feature type="region of interest" description="Disordered" evidence="1">
    <location>
        <begin position="50"/>
        <end position="84"/>
    </location>
</feature>
<dbReference type="EMBL" id="JARBHA010000017">
    <property type="protein sequence ID" value="KAJ9677649.1"/>
    <property type="molecule type" value="Genomic_DNA"/>
</dbReference>
<evidence type="ECO:0000313" key="2">
    <source>
        <dbReference type="EMBL" id="KAJ9677649.1"/>
    </source>
</evidence>
<evidence type="ECO:0000313" key="3">
    <source>
        <dbReference type="Proteomes" id="UP001168098"/>
    </source>
</evidence>
<sequence length="142" mass="16417">MQRKRWRERSTCQNISAVYGWGVSRKWGPVGGGKIISDGDHRSVIKARGQWDKREEGDDGDFGQSSSWALPFPHHPPSNLHRPSLTHKERANGWLWWVQEMKALTSVLLFNDISKKRNVLKWQGKQRNGGEPNTLFLRWGID</sequence>
<proteinExistence type="predicted"/>
<evidence type="ECO:0000256" key="1">
    <source>
        <dbReference type="SAM" id="MobiDB-lite"/>
    </source>
</evidence>
<name>A0AA39DBF9_VITRO</name>
<dbReference type="Proteomes" id="UP001168098">
    <property type="component" value="Unassembled WGS sequence"/>
</dbReference>
<reference evidence="2 3" key="1">
    <citation type="journal article" date="2023" name="BMC Biotechnol.">
        <title>Vitis rotundifolia cv Carlos genome sequencing.</title>
        <authorList>
            <person name="Huff M."/>
            <person name="Hulse-Kemp A."/>
            <person name="Scheffler B."/>
            <person name="Youngblood R."/>
            <person name="Simpson S."/>
            <person name="Babiker E."/>
            <person name="Staton M."/>
        </authorList>
    </citation>
    <scope>NUCLEOTIDE SEQUENCE [LARGE SCALE GENOMIC DNA]</scope>
    <source>
        <tissue evidence="2">Leaf</tissue>
    </source>
</reference>
<organism evidence="2 3">
    <name type="scientific">Vitis rotundifolia</name>
    <name type="common">Muscadine grape</name>
    <dbReference type="NCBI Taxonomy" id="103349"/>
    <lineage>
        <taxon>Eukaryota</taxon>
        <taxon>Viridiplantae</taxon>
        <taxon>Streptophyta</taxon>
        <taxon>Embryophyta</taxon>
        <taxon>Tracheophyta</taxon>
        <taxon>Spermatophyta</taxon>
        <taxon>Magnoliopsida</taxon>
        <taxon>eudicotyledons</taxon>
        <taxon>Gunneridae</taxon>
        <taxon>Pentapetalae</taxon>
        <taxon>rosids</taxon>
        <taxon>Vitales</taxon>
        <taxon>Vitaceae</taxon>
        <taxon>Viteae</taxon>
        <taxon>Vitis</taxon>
    </lineage>
</organism>
<keyword evidence="3" id="KW-1185">Reference proteome</keyword>